<keyword evidence="1" id="KW-1133">Transmembrane helix</keyword>
<protein>
    <recommendedName>
        <fullName evidence="4">Transmembrane protein</fullName>
    </recommendedName>
</protein>
<feature type="transmembrane region" description="Helical" evidence="1">
    <location>
        <begin position="7"/>
        <end position="25"/>
    </location>
</feature>
<evidence type="ECO:0000313" key="3">
    <source>
        <dbReference type="Proteomes" id="UP001589774"/>
    </source>
</evidence>
<dbReference type="RefSeq" id="WP_013665724.1">
    <property type="nucleotide sequence ID" value="NZ_JBHLWO010000007.1"/>
</dbReference>
<reference evidence="2 3" key="1">
    <citation type="submission" date="2024-09" db="EMBL/GenBank/DDBJ databases">
        <authorList>
            <person name="Sun Q."/>
            <person name="Mori K."/>
        </authorList>
    </citation>
    <scope>NUCLEOTIDE SEQUENCE [LARGE SCALE GENOMIC DNA]</scope>
    <source>
        <strain evidence="2 3">CCM 7765</strain>
    </source>
</reference>
<gene>
    <name evidence="2" type="ORF">ACFFI0_24970</name>
</gene>
<keyword evidence="3" id="KW-1185">Reference proteome</keyword>
<comment type="caution">
    <text evidence="2">The sequence shown here is derived from an EMBL/GenBank/DDBJ whole genome shotgun (WGS) entry which is preliminary data.</text>
</comment>
<proteinExistence type="predicted"/>
<evidence type="ECO:0000256" key="1">
    <source>
        <dbReference type="SAM" id="Phobius"/>
    </source>
</evidence>
<accession>A0ABV6HRS0</accession>
<feature type="transmembrane region" description="Helical" evidence="1">
    <location>
        <begin position="37"/>
        <end position="55"/>
    </location>
</feature>
<dbReference type="Proteomes" id="UP001589774">
    <property type="component" value="Unassembled WGS sequence"/>
</dbReference>
<feature type="transmembrane region" description="Helical" evidence="1">
    <location>
        <begin position="64"/>
        <end position="85"/>
    </location>
</feature>
<evidence type="ECO:0008006" key="4">
    <source>
        <dbReference type="Google" id="ProtNLM"/>
    </source>
</evidence>
<keyword evidence="1" id="KW-0812">Transmembrane</keyword>
<sequence length="90" mass="10010">MLIYRGWGILAILIPIVCIMIGISLFGEAGNSTLRGFLYSLLVSGIIIVPLGLYLKRKGRKHDLYFIPLFVWGIVWITVAFGFLLGKGLL</sequence>
<name>A0ABV6HRS0_9SPHI</name>
<keyword evidence="1" id="KW-0472">Membrane</keyword>
<dbReference type="EMBL" id="JBHLWO010000007">
    <property type="protein sequence ID" value="MFC0321590.1"/>
    <property type="molecule type" value="Genomic_DNA"/>
</dbReference>
<evidence type="ECO:0000313" key="2">
    <source>
        <dbReference type="EMBL" id="MFC0321590.1"/>
    </source>
</evidence>
<organism evidence="2 3">
    <name type="scientific">Olivibacter oleidegradans</name>
    <dbReference type="NCBI Taxonomy" id="760123"/>
    <lineage>
        <taxon>Bacteria</taxon>
        <taxon>Pseudomonadati</taxon>
        <taxon>Bacteroidota</taxon>
        <taxon>Sphingobacteriia</taxon>
        <taxon>Sphingobacteriales</taxon>
        <taxon>Sphingobacteriaceae</taxon>
        <taxon>Olivibacter</taxon>
    </lineage>
</organism>